<comment type="caution">
    <text evidence="7">The sequence shown here is derived from an EMBL/GenBank/DDBJ whole genome shotgun (WGS) entry which is preliminary data.</text>
</comment>
<evidence type="ECO:0000256" key="5">
    <source>
        <dbReference type="SAM" id="SignalP"/>
    </source>
</evidence>
<dbReference type="InterPro" id="IPR008972">
    <property type="entry name" value="Cupredoxin"/>
</dbReference>
<feature type="domain" description="Phytocyanin" evidence="6">
    <location>
        <begin position="22"/>
        <end position="126"/>
    </location>
</feature>
<evidence type="ECO:0000256" key="4">
    <source>
        <dbReference type="SAM" id="Phobius"/>
    </source>
</evidence>
<feature type="signal peptide" evidence="5">
    <location>
        <begin position="1"/>
        <end position="21"/>
    </location>
</feature>
<dbReference type="EMBL" id="JAAGAX010000005">
    <property type="protein sequence ID" value="KAF2315464.1"/>
    <property type="molecule type" value="Genomic_DNA"/>
</dbReference>
<keyword evidence="5" id="KW-0732">Signal</keyword>
<evidence type="ECO:0000256" key="1">
    <source>
        <dbReference type="ARBA" id="ARBA00023157"/>
    </source>
</evidence>
<dbReference type="SUPFAM" id="SSF49503">
    <property type="entry name" value="Cupredoxins"/>
    <property type="match status" value="1"/>
</dbReference>
<feature type="transmembrane region" description="Helical" evidence="4">
    <location>
        <begin position="171"/>
        <end position="190"/>
    </location>
</feature>
<dbReference type="FunFam" id="2.60.40.420:FF:000034">
    <property type="entry name" value="Cupredoxin superfamily protein"/>
    <property type="match status" value="1"/>
</dbReference>
<keyword evidence="4" id="KW-0812">Transmembrane</keyword>
<feature type="chain" id="PRO_5025591903" description="Phytocyanin domain-containing protein" evidence="5">
    <location>
        <begin position="22"/>
        <end position="191"/>
    </location>
</feature>
<name>A0A6A6MQH0_HEVBR</name>
<proteinExistence type="predicted"/>
<accession>A0A6A6MQH0</accession>
<protein>
    <recommendedName>
        <fullName evidence="6">Phytocyanin domain-containing protein</fullName>
    </recommendedName>
</protein>
<dbReference type="GO" id="GO:0009055">
    <property type="term" value="F:electron transfer activity"/>
    <property type="evidence" value="ECO:0007669"/>
    <property type="project" value="InterPro"/>
</dbReference>
<organism evidence="7 8">
    <name type="scientific">Hevea brasiliensis</name>
    <name type="common">Para rubber tree</name>
    <name type="synonym">Siphonia brasiliensis</name>
    <dbReference type="NCBI Taxonomy" id="3981"/>
    <lineage>
        <taxon>Eukaryota</taxon>
        <taxon>Viridiplantae</taxon>
        <taxon>Streptophyta</taxon>
        <taxon>Embryophyta</taxon>
        <taxon>Tracheophyta</taxon>
        <taxon>Spermatophyta</taxon>
        <taxon>Magnoliopsida</taxon>
        <taxon>eudicotyledons</taxon>
        <taxon>Gunneridae</taxon>
        <taxon>Pentapetalae</taxon>
        <taxon>rosids</taxon>
        <taxon>fabids</taxon>
        <taxon>Malpighiales</taxon>
        <taxon>Euphorbiaceae</taxon>
        <taxon>Crotonoideae</taxon>
        <taxon>Micrandreae</taxon>
        <taxon>Hevea</taxon>
    </lineage>
</organism>
<dbReference type="Proteomes" id="UP000467840">
    <property type="component" value="Chromosome 15"/>
</dbReference>
<feature type="compositionally biased region" description="Low complexity" evidence="3">
    <location>
        <begin position="147"/>
        <end position="157"/>
    </location>
</feature>
<dbReference type="InterPro" id="IPR039391">
    <property type="entry name" value="Phytocyanin-like"/>
</dbReference>
<evidence type="ECO:0000259" key="6">
    <source>
        <dbReference type="PROSITE" id="PS51485"/>
    </source>
</evidence>
<keyword evidence="8" id="KW-1185">Reference proteome</keyword>
<dbReference type="AlphaFoldDB" id="A0A6A6MQH0"/>
<sequence>MATATATAFLILLLSVPAAYATQYVVGDSAGWTNFGSDYAPGPLVKLSPWATVLVSLYVFNYDSSTHKVAEVPQSDYNSCSASNAIQTYSDGSTTISLSKTGSMYFICPTAGHCSSGMKLSINVVAASTTPAPSSGSTTPAPPSGSTPPSSGTTPTKASPPPPAKNGAATIFYSMNSFVLLSFLLALALIG</sequence>
<evidence type="ECO:0000313" key="7">
    <source>
        <dbReference type="EMBL" id="KAF2315464.1"/>
    </source>
</evidence>
<dbReference type="PANTHER" id="PTHR33021:SF350">
    <property type="entry name" value="UCLACYANIN-2"/>
    <property type="match status" value="1"/>
</dbReference>
<dbReference type="Gene3D" id="2.60.40.420">
    <property type="entry name" value="Cupredoxins - blue copper proteins"/>
    <property type="match status" value="1"/>
</dbReference>
<dbReference type="Pfam" id="PF02298">
    <property type="entry name" value="Cu_bind_like"/>
    <property type="match status" value="1"/>
</dbReference>
<reference evidence="7 8" key="1">
    <citation type="journal article" date="2020" name="Mol. Plant">
        <title>The Chromosome-Based Rubber Tree Genome Provides New Insights into Spurge Genome Evolution and Rubber Biosynthesis.</title>
        <authorList>
            <person name="Liu J."/>
            <person name="Shi C."/>
            <person name="Shi C.C."/>
            <person name="Li W."/>
            <person name="Zhang Q.J."/>
            <person name="Zhang Y."/>
            <person name="Li K."/>
            <person name="Lu H.F."/>
            <person name="Shi C."/>
            <person name="Zhu S.T."/>
            <person name="Xiao Z.Y."/>
            <person name="Nan H."/>
            <person name="Yue Y."/>
            <person name="Zhu X.G."/>
            <person name="Wu Y."/>
            <person name="Hong X.N."/>
            <person name="Fan G.Y."/>
            <person name="Tong Y."/>
            <person name="Zhang D."/>
            <person name="Mao C.L."/>
            <person name="Liu Y.L."/>
            <person name="Hao S.J."/>
            <person name="Liu W.Q."/>
            <person name="Lv M.Q."/>
            <person name="Zhang H.B."/>
            <person name="Liu Y."/>
            <person name="Hu-Tang G.R."/>
            <person name="Wang J.P."/>
            <person name="Wang J.H."/>
            <person name="Sun Y.H."/>
            <person name="Ni S.B."/>
            <person name="Chen W.B."/>
            <person name="Zhang X.C."/>
            <person name="Jiao Y.N."/>
            <person name="Eichler E.E."/>
            <person name="Li G.H."/>
            <person name="Liu X."/>
            <person name="Gao L.Z."/>
        </authorList>
    </citation>
    <scope>NUCLEOTIDE SEQUENCE [LARGE SCALE GENOMIC DNA]</scope>
    <source>
        <strain evidence="8">cv. GT1</strain>
        <tissue evidence="7">Leaf</tissue>
    </source>
</reference>
<dbReference type="GO" id="GO:0005886">
    <property type="term" value="C:plasma membrane"/>
    <property type="evidence" value="ECO:0007669"/>
    <property type="project" value="TreeGrafter"/>
</dbReference>
<dbReference type="InterPro" id="IPR003245">
    <property type="entry name" value="Phytocyanin_dom"/>
</dbReference>
<dbReference type="CDD" id="cd04216">
    <property type="entry name" value="Phytocyanin"/>
    <property type="match status" value="1"/>
</dbReference>
<keyword evidence="2" id="KW-0325">Glycoprotein</keyword>
<keyword evidence="1" id="KW-1015">Disulfide bond</keyword>
<evidence type="ECO:0000313" key="8">
    <source>
        <dbReference type="Proteomes" id="UP000467840"/>
    </source>
</evidence>
<keyword evidence="4" id="KW-1133">Transmembrane helix</keyword>
<evidence type="ECO:0000256" key="3">
    <source>
        <dbReference type="SAM" id="MobiDB-lite"/>
    </source>
</evidence>
<gene>
    <name evidence="7" type="ORF">GH714_039319</name>
</gene>
<dbReference type="PROSITE" id="PS51485">
    <property type="entry name" value="PHYTOCYANIN"/>
    <property type="match status" value="1"/>
</dbReference>
<evidence type="ECO:0000256" key="2">
    <source>
        <dbReference type="ARBA" id="ARBA00023180"/>
    </source>
</evidence>
<dbReference type="PANTHER" id="PTHR33021">
    <property type="entry name" value="BLUE COPPER PROTEIN"/>
    <property type="match status" value="1"/>
</dbReference>
<keyword evidence="4" id="KW-0472">Membrane</keyword>
<feature type="region of interest" description="Disordered" evidence="3">
    <location>
        <begin position="131"/>
        <end position="163"/>
    </location>
</feature>